<dbReference type="Proteomes" id="UP000664169">
    <property type="component" value="Unassembled WGS sequence"/>
</dbReference>
<dbReference type="FunFam" id="2.60.260.40:FF:000003">
    <property type="entry name" value="NADH dehydrogenase [ubiquinone] iron-sulfur protein 6, mitochondrial"/>
    <property type="match status" value="1"/>
</dbReference>
<proteinExistence type="predicted"/>
<dbReference type="GO" id="GO:0005739">
    <property type="term" value="C:mitochondrion"/>
    <property type="evidence" value="ECO:0007669"/>
    <property type="project" value="GOC"/>
</dbReference>
<keyword evidence="4" id="KW-1185">Reference proteome</keyword>
<dbReference type="PANTHER" id="PTHR13156">
    <property type="entry name" value="NADH-UBIQUINONE OXIDOREDUCTASE 13 KD-A SUBUNIT"/>
    <property type="match status" value="1"/>
</dbReference>
<sequence>MLPLTRNLRLRCPHRIITALQRTFATHPTNQQSTPDTLGSTSNSTQTTSEKITYSDSKPPKKVPNVSATNEAPLSMQGVRDGTISESVTIAEERRVMQAPNRDRIWSRSQQPRERAMSGPRFEQTIMELQPRPYAAIELIHKQPVRWVKERMVSCDGGGGPLGHPRIFINTDKPQICWCTYCGTPYANTQHRKYLESLPTTTYPLESQGNAAEVDPVAPQKVTDEAFAQR</sequence>
<evidence type="ECO:0000259" key="2">
    <source>
        <dbReference type="Pfam" id="PF10276"/>
    </source>
</evidence>
<reference evidence="3" key="1">
    <citation type="submission" date="2021-03" db="EMBL/GenBank/DDBJ databases">
        <authorList>
            <person name="Tagirdzhanova G."/>
        </authorList>
    </citation>
    <scope>NUCLEOTIDE SEQUENCE</scope>
</reference>
<dbReference type="Gene3D" id="2.60.260.40">
    <property type="entry name" value="q5lls5 like domains"/>
    <property type="match status" value="1"/>
</dbReference>
<feature type="region of interest" description="Disordered" evidence="1">
    <location>
        <begin position="24"/>
        <end position="72"/>
    </location>
</feature>
<protein>
    <recommendedName>
        <fullName evidence="2">Zinc finger CHCC-type domain-containing protein</fullName>
    </recommendedName>
</protein>
<evidence type="ECO:0000256" key="1">
    <source>
        <dbReference type="SAM" id="MobiDB-lite"/>
    </source>
</evidence>
<dbReference type="PANTHER" id="PTHR13156:SF0">
    <property type="entry name" value="NADH DEHYDROGENASE [UBIQUINONE] IRON-SULFUR PROTEIN 6, MITOCHONDRIAL"/>
    <property type="match status" value="1"/>
</dbReference>
<dbReference type="AlphaFoldDB" id="A0A8H3EXX1"/>
<dbReference type="InterPro" id="IPR019401">
    <property type="entry name" value="Znf_CHCC"/>
</dbReference>
<dbReference type="GO" id="GO:0006120">
    <property type="term" value="P:mitochondrial electron transport, NADH to ubiquinone"/>
    <property type="evidence" value="ECO:0007669"/>
    <property type="project" value="TreeGrafter"/>
</dbReference>
<gene>
    <name evidence="3" type="ORF">GOMPHAMPRED_008042</name>
</gene>
<accession>A0A8H3EXX1</accession>
<comment type="caution">
    <text evidence="3">The sequence shown here is derived from an EMBL/GenBank/DDBJ whole genome shotgun (WGS) entry which is preliminary data.</text>
</comment>
<evidence type="ECO:0000313" key="3">
    <source>
        <dbReference type="EMBL" id="CAF9913848.1"/>
    </source>
</evidence>
<feature type="region of interest" description="Disordered" evidence="1">
    <location>
        <begin position="206"/>
        <end position="230"/>
    </location>
</feature>
<name>A0A8H3EXX1_9LECA</name>
<organism evidence="3 4">
    <name type="scientific">Gomphillus americanus</name>
    <dbReference type="NCBI Taxonomy" id="1940652"/>
    <lineage>
        <taxon>Eukaryota</taxon>
        <taxon>Fungi</taxon>
        <taxon>Dikarya</taxon>
        <taxon>Ascomycota</taxon>
        <taxon>Pezizomycotina</taxon>
        <taxon>Lecanoromycetes</taxon>
        <taxon>OSLEUM clade</taxon>
        <taxon>Ostropomycetidae</taxon>
        <taxon>Ostropales</taxon>
        <taxon>Graphidaceae</taxon>
        <taxon>Gomphilloideae</taxon>
        <taxon>Gomphillus</taxon>
    </lineage>
</organism>
<dbReference type="OrthoDB" id="307899at2759"/>
<feature type="compositionally biased region" description="Polar residues" evidence="1">
    <location>
        <begin position="24"/>
        <end position="56"/>
    </location>
</feature>
<feature type="domain" description="Zinc finger CHCC-type" evidence="2">
    <location>
        <begin position="151"/>
        <end position="186"/>
    </location>
</feature>
<dbReference type="Pfam" id="PF10276">
    <property type="entry name" value="zf-CHCC"/>
    <property type="match status" value="1"/>
</dbReference>
<evidence type="ECO:0000313" key="4">
    <source>
        <dbReference type="Proteomes" id="UP000664169"/>
    </source>
</evidence>
<dbReference type="EMBL" id="CAJPDQ010000008">
    <property type="protein sequence ID" value="CAF9913848.1"/>
    <property type="molecule type" value="Genomic_DNA"/>
</dbReference>